<dbReference type="InterPro" id="IPR011333">
    <property type="entry name" value="SKP1/BTB/POZ_sf"/>
</dbReference>
<dbReference type="Proteomes" id="UP000663193">
    <property type="component" value="Chromosome 1"/>
</dbReference>
<dbReference type="Pfam" id="PF00651">
    <property type="entry name" value="BTB"/>
    <property type="match status" value="1"/>
</dbReference>
<dbReference type="Gene3D" id="3.30.710.10">
    <property type="entry name" value="Potassium Channel Kv1.1, Chain A"/>
    <property type="match status" value="1"/>
</dbReference>
<reference evidence="4" key="1">
    <citation type="journal article" date="2021" name="BMC Genomics">
        <title>Chromosome-level genome assembly and manually-curated proteome of model necrotroph Parastagonospora nodorum Sn15 reveals a genome-wide trove of candidate effector homologs, and redundancy of virulence-related functions within an accessory chromosome.</title>
        <authorList>
            <person name="Bertazzoni S."/>
            <person name="Jones D.A.B."/>
            <person name="Phan H.T."/>
            <person name="Tan K.-C."/>
            <person name="Hane J.K."/>
        </authorList>
    </citation>
    <scope>NUCLEOTIDE SEQUENCE [LARGE SCALE GENOMIC DNA]</scope>
    <source>
        <strain evidence="4">SN15 / ATCC MYA-4574 / FGSC 10173)</strain>
    </source>
</reference>
<dbReference type="CDD" id="cd18186">
    <property type="entry name" value="BTB_POZ_ZBTB_KLHL-like"/>
    <property type="match status" value="1"/>
</dbReference>
<evidence type="ECO:0000256" key="1">
    <source>
        <dbReference type="SAM" id="MobiDB-lite"/>
    </source>
</evidence>
<dbReference type="AlphaFoldDB" id="A0A7U2ERC8"/>
<keyword evidence="4" id="KW-1185">Reference proteome</keyword>
<dbReference type="OrthoDB" id="9997739at2759"/>
<dbReference type="PROSITE" id="PS50097">
    <property type="entry name" value="BTB"/>
    <property type="match status" value="1"/>
</dbReference>
<evidence type="ECO:0000259" key="2">
    <source>
        <dbReference type="PROSITE" id="PS50097"/>
    </source>
</evidence>
<dbReference type="PANTHER" id="PTHR47843:SF5">
    <property type="entry name" value="BTB_POZ DOMAIN PROTEIN"/>
    <property type="match status" value="1"/>
</dbReference>
<organism evidence="3 4">
    <name type="scientific">Phaeosphaeria nodorum (strain SN15 / ATCC MYA-4574 / FGSC 10173)</name>
    <name type="common">Glume blotch fungus</name>
    <name type="synonym">Parastagonospora nodorum</name>
    <dbReference type="NCBI Taxonomy" id="321614"/>
    <lineage>
        <taxon>Eukaryota</taxon>
        <taxon>Fungi</taxon>
        <taxon>Dikarya</taxon>
        <taxon>Ascomycota</taxon>
        <taxon>Pezizomycotina</taxon>
        <taxon>Dothideomycetes</taxon>
        <taxon>Pleosporomycetidae</taxon>
        <taxon>Pleosporales</taxon>
        <taxon>Pleosporineae</taxon>
        <taxon>Phaeosphaeriaceae</taxon>
        <taxon>Parastagonospora</taxon>
    </lineage>
</organism>
<feature type="domain" description="BTB" evidence="2">
    <location>
        <begin position="17"/>
        <end position="86"/>
    </location>
</feature>
<protein>
    <recommendedName>
        <fullName evidence="2">BTB domain-containing protein</fullName>
    </recommendedName>
</protein>
<dbReference type="VEuPathDB" id="FungiDB:JI435_009220"/>
<dbReference type="EMBL" id="CP069023">
    <property type="protein sequence ID" value="QRC91416.1"/>
    <property type="molecule type" value="Genomic_DNA"/>
</dbReference>
<gene>
    <name evidence="3" type="ORF">JI435_009220</name>
</gene>
<name>A0A7U2ERC8_PHANO</name>
<accession>A0A7U2ERC8</accession>
<evidence type="ECO:0000313" key="4">
    <source>
        <dbReference type="Proteomes" id="UP000663193"/>
    </source>
</evidence>
<dbReference type="SUPFAM" id="SSF54695">
    <property type="entry name" value="POZ domain"/>
    <property type="match status" value="1"/>
</dbReference>
<dbReference type="PANTHER" id="PTHR47843">
    <property type="entry name" value="BTB DOMAIN-CONTAINING PROTEIN-RELATED"/>
    <property type="match status" value="1"/>
</dbReference>
<dbReference type="InterPro" id="IPR000210">
    <property type="entry name" value="BTB/POZ_dom"/>
</dbReference>
<feature type="region of interest" description="Disordered" evidence="1">
    <location>
        <begin position="95"/>
        <end position="136"/>
    </location>
</feature>
<evidence type="ECO:0000313" key="3">
    <source>
        <dbReference type="EMBL" id="QRC91416.1"/>
    </source>
</evidence>
<sequence length="306" mass="34374">MTEPAWTCSFENLIQSDLFTFYVGEERKTFRVHTAAIAATSGPFRALLTGGLAEANQGSAEILDVEPDDFVRFLEYVYRGDYTVPPWTIDESALATSDVDAPEEEPVPDAPTSPTPDDESGSVFAESTDGWEPSVPADHVLPVEKAKQKKERDMLTLRSTFQERSYVTDGAPNAQISESFRPKPNSAVDQDFTTVFLAHTRLYIFAEMRLIYPLRSLTLQKLHKSLIGFQLYNQRVGDVVKLARWAYEHGTDRSKGGAINELRQLVVEYMACEVDIIGKHKDFKLLLEDGGEFVTDFWGVVSKYLL</sequence>
<proteinExistence type="predicted"/>